<sequence length="143" mass="16038">MAVQPEFGYVVLTAFASVLVHHVYMTFNVARARKKFNVKYPALYADKTENKDAELFNCVQRGHQNSLENYPQFLACLILAGLSYPITSAITGVVYLIGRIVYFAGYATGDPSKRIRGAFFNFAMLFFYGLVVKSALLMLKSAR</sequence>
<protein>
    <recommendedName>
        <fullName evidence="8">Microsomal glutathione S-transferase 3</fullName>
    </recommendedName>
</protein>
<keyword evidence="3 5" id="KW-1133">Transmembrane helix</keyword>
<comment type="subcellular location">
    <subcellularLocation>
        <location evidence="1">Membrane</location>
        <topology evidence="1">Multi-pass membrane protein</topology>
    </subcellularLocation>
</comment>
<dbReference type="InterPro" id="IPR050997">
    <property type="entry name" value="MAPEG"/>
</dbReference>
<evidence type="ECO:0000313" key="6">
    <source>
        <dbReference type="EMBL" id="KAK9909243.1"/>
    </source>
</evidence>
<evidence type="ECO:0000313" key="7">
    <source>
        <dbReference type="Proteomes" id="UP001491310"/>
    </source>
</evidence>
<proteinExistence type="predicted"/>
<dbReference type="InterPro" id="IPR001129">
    <property type="entry name" value="Membr-assoc_MAPEG"/>
</dbReference>
<dbReference type="EMBL" id="JALJOT010000007">
    <property type="protein sequence ID" value="KAK9909243.1"/>
    <property type="molecule type" value="Genomic_DNA"/>
</dbReference>
<keyword evidence="2 5" id="KW-0812">Transmembrane</keyword>
<dbReference type="Proteomes" id="UP001491310">
    <property type="component" value="Unassembled WGS sequence"/>
</dbReference>
<keyword evidence="7" id="KW-1185">Reference proteome</keyword>
<evidence type="ECO:0000256" key="2">
    <source>
        <dbReference type="ARBA" id="ARBA00022692"/>
    </source>
</evidence>
<organism evidence="6 7">
    <name type="scientific">Coccomyxa subellipsoidea</name>
    <dbReference type="NCBI Taxonomy" id="248742"/>
    <lineage>
        <taxon>Eukaryota</taxon>
        <taxon>Viridiplantae</taxon>
        <taxon>Chlorophyta</taxon>
        <taxon>core chlorophytes</taxon>
        <taxon>Trebouxiophyceae</taxon>
        <taxon>Trebouxiophyceae incertae sedis</taxon>
        <taxon>Coccomyxaceae</taxon>
        <taxon>Coccomyxa</taxon>
    </lineage>
</organism>
<dbReference type="PANTHER" id="PTHR10250:SF26">
    <property type="entry name" value="GLUTATHIONE S-TRANSFERASE 3, MITOCHONDRIAL"/>
    <property type="match status" value="1"/>
</dbReference>
<name>A0ABR2YQC7_9CHLO</name>
<gene>
    <name evidence="6" type="ORF">WJX75_009377</name>
</gene>
<dbReference type="SUPFAM" id="SSF161084">
    <property type="entry name" value="MAPEG domain-like"/>
    <property type="match status" value="1"/>
</dbReference>
<evidence type="ECO:0000256" key="1">
    <source>
        <dbReference type="ARBA" id="ARBA00004141"/>
    </source>
</evidence>
<comment type="caution">
    <text evidence="6">The sequence shown here is derived from an EMBL/GenBank/DDBJ whole genome shotgun (WGS) entry which is preliminary data.</text>
</comment>
<reference evidence="6 7" key="1">
    <citation type="journal article" date="2024" name="Nat. Commun.">
        <title>Phylogenomics reveals the evolutionary origins of lichenization in chlorophyte algae.</title>
        <authorList>
            <person name="Puginier C."/>
            <person name="Libourel C."/>
            <person name="Otte J."/>
            <person name="Skaloud P."/>
            <person name="Haon M."/>
            <person name="Grisel S."/>
            <person name="Petersen M."/>
            <person name="Berrin J.G."/>
            <person name="Delaux P.M."/>
            <person name="Dal Grande F."/>
            <person name="Keller J."/>
        </authorList>
    </citation>
    <scope>NUCLEOTIDE SEQUENCE [LARGE SCALE GENOMIC DNA]</scope>
    <source>
        <strain evidence="6 7">SAG 216-7</strain>
    </source>
</reference>
<evidence type="ECO:0000256" key="3">
    <source>
        <dbReference type="ARBA" id="ARBA00022989"/>
    </source>
</evidence>
<dbReference type="InterPro" id="IPR023352">
    <property type="entry name" value="MAPEG-like_dom_sf"/>
</dbReference>
<dbReference type="PANTHER" id="PTHR10250">
    <property type="entry name" value="MICROSOMAL GLUTATHIONE S-TRANSFERASE"/>
    <property type="match status" value="1"/>
</dbReference>
<evidence type="ECO:0000256" key="4">
    <source>
        <dbReference type="ARBA" id="ARBA00023136"/>
    </source>
</evidence>
<keyword evidence="4 5" id="KW-0472">Membrane</keyword>
<dbReference type="Pfam" id="PF01124">
    <property type="entry name" value="MAPEG"/>
    <property type="match status" value="1"/>
</dbReference>
<accession>A0ABR2YQC7</accession>
<evidence type="ECO:0008006" key="8">
    <source>
        <dbReference type="Google" id="ProtNLM"/>
    </source>
</evidence>
<feature type="transmembrane region" description="Helical" evidence="5">
    <location>
        <begin position="6"/>
        <end position="27"/>
    </location>
</feature>
<feature type="transmembrane region" description="Helical" evidence="5">
    <location>
        <begin position="73"/>
        <end position="98"/>
    </location>
</feature>
<dbReference type="Gene3D" id="1.20.120.550">
    <property type="entry name" value="Membrane associated eicosanoid/glutathione metabolism-like domain"/>
    <property type="match status" value="1"/>
</dbReference>
<feature type="transmembrane region" description="Helical" evidence="5">
    <location>
        <begin position="118"/>
        <end position="139"/>
    </location>
</feature>
<evidence type="ECO:0000256" key="5">
    <source>
        <dbReference type="SAM" id="Phobius"/>
    </source>
</evidence>